<dbReference type="GO" id="GO:0061799">
    <property type="term" value="F:cyclic pyranopterin monophosphate synthase activity"/>
    <property type="evidence" value="ECO:0007669"/>
    <property type="project" value="TreeGrafter"/>
</dbReference>
<dbReference type="SFLD" id="SFLDG01383">
    <property type="entry name" value="cyclic_pyranopterin_phosphate"/>
    <property type="match status" value="1"/>
</dbReference>
<organism evidence="14 15">
    <name type="scientific">Corynebacterium yudongzhengii</name>
    <dbReference type="NCBI Taxonomy" id="2080740"/>
    <lineage>
        <taxon>Bacteria</taxon>
        <taxon>Bacillati</taxon>
        <taxon>Actinomycetota</taxon>
        <taxon>Actinomycetes</taxon>
        <taxon>Mycobacteriales</taxon>
        <taxon>Corynebacteriaceae</taxon>
        <taxon>Corynebacterium</taxon>
    </lineage>
</organism>
<name>A0A2U1T9D3_9CORY</name>
<keyword evidence="4 12" id="KW-0479">Metal-binding</keyword>
<dbReference type="PANTHER" id="PTHR22960">
    <property type="entry name" value="MOLYBDOPTERIN COFACTOR SYNTHESIS PROTEIN A"/>
    <property type="match status" value="1"/>
</dbReference>
<dbReference type="CDD" id="cd21117">
    <property type="entry name" value="Twitch_MoaA"/>
    <property type="match status" value="1"/>
</dbReference>
<dbReference type="InterPro" id="IPR013785">
    <property type="entry name" value="Aldolase_TIM"/>
</dbReference>
<dbReference type="PROSITE" id="PS01305">
    <property type="entry name" value="MOAA_NIFB_PQQE"/>
    <property type="match status" value="1"/>
</dbReference>
<dbReference type="Gene3D" id="3.20.20.70">
    <property type="entry name" value="Aldolase class I"/>
    <property type="match status" value="1"/>
</dbReference>
<evidence type="ECO:0000256" key="9">
    <source>
        <dbReference type="ARBA" id="ARBA00023150"/>
    </source>
</evidence>
<feature type="binding site" evidence="12">
    <location>
        <position position="61"/>
    </location>
    <ligand>
        <name>S-adenosyl-L-methionine</name>
        <dbReference type="ChEBI" id="CHEBI:59789"/>
    </ligand>
</feature>
<gene>
    <name evidence="12" type="primary">moaA</name>
    <name evidence="14" type="ORF">DF222_01335</name>
</gene>
<dbReference type="InterPro" id="IPR040064">
    <property type="entry name" value="MoaA-like"/>
</dbReference>
<feature type="domain" description="Radical SAM core" evidence="13">
    <location>
        <begin position="39"/>
        <end position="262"/>
    </location>
</feature>
<feature type="binding site" evidence="12">
    <location>
        <position position="59"/>
    </location>
    <ligand>
        <name>[4Fe-4S] cluster</name>
        <dbReference type="ChEBI" id="CHEBI:49883"/>
        <label>1</label>
        <note>4Fe-4S-S-AdoMet</note>
    </ligand>
</feature>
<feature type="binding site" evidence="12">
    <location>
        <position position="195"/>
    </location>
    <ligand>
        <name>GTP</name>
        <dbReference type="ChEBI" id="CHEBI:37565"/>
    </ligand>
</feature>
<dbReference type="InterPro" id="IPR006638">
    <property type="entry name" value="Elp3/MiaA/NifB-like_rSAM"/>
</dbReference>
<dbReference type="GO" id="GO:0046872">
    <property type="term" value="F:metal ion binding"/>
    <property type="evidence" value="ECO:0007669"/>
    <property type="project" value="UniProtKB-KW"/>
</dbReference>
<dbReference type="CDD" id="cd01335">
    <property type="entry name" value="Radical_SAM"/>
    <property type="match status" value="1"/>
</dbReference>
<comment type="cofactor">
    <cofactor evidence="12">
        <name>[4Fe-4S] cluster</name>
        <dbReference type="ChEBI" id="CHEBI:49883"/>
    </cofactor>
    <text evidence="12">Binds 2 [4Fe-4S] clusters. Binds 1 [4Fe-4S] cluster coordinated with 3 cysteines and an exchangeable S-adenosyl-L-methionine and 1 [4Fe-4S] cluster coordinated with 3 cysteines and the GTP-derived substrate.</text>
</comment>
<dbReference type="SMART" id="SM00729">
    <property type="entry name" value="Elp3"/>
    <property type="match status" value="1"/>
</dbReference>
<dbReference type="InterPro" id="IPR050105">
    <property type="entry name" value="MoCo_biosynth_MoaA/MoaC"/>
</dbReference>
<evidence type="ECO:0000256" key="8">
    <source>
        <dbReference type="ARBA" id="ARBA00023134"/>
    </source>
</evidence>
<reference evidence="15" key="1">
    <citation type="submission" date="2018-04" db="EMBL/GenBank/DDBJ databases">
        <authorList>
            <person name="Liu S."/>
            <person name="Wang Z."/>
            <person name="Li J."/>
        </authorList>
    </citation>
    <scope>NUCLEOTIDE SEQUENCE [LARGE SCALE GENOMIC DNA]</scope>
    <source>
        <strain evidence="15">2189</strain>
    </source>
</reference>
<feature type="binding site" evidence="12">
    <location>
        <position position="55"/>
    </location>
    <ligand>
        <name>[4Fe-4S] cluster</name>
        <dbReference type="ChEBI" id="CHEBI:49883"/>
        <label>1</label>
        <note>4Fe-4S-S-AdoMet</note>
    </ligand>
</feature>
<keyword evidence="7 12" id="KW-0411">Iron-sulfur</keyword>
<evidence type="ECO:0000256" key="12">
    <source>
        <dbReference type="HAMAP-Rule" id="MF_01225"/>
    </source>
</evidence>
<feature type="binding site" evidence="12">
    <location>
        <position position="296"/>
    </location>
    <ligand>
        <name>[4Fe-4S] cluster</name>
        <dbReference type="ChEBI" id="CHEBI:49883"/>
        <label>2</label>
        <note>4Fe-4S-substrate</note>
    </ligand>
</feature>
<keyword evidence="6 12" id="KW-0408">Iron</keyword>
<comment type="function">
    <text evidence="12">Catalyzes the cyclization of GTP to (8S)-3',8-cyclo-7,8-dihydroguanosine 5'-triphosphate.</text>
</comment>
<dbReference type="PROSITE" id="PS51918">
    <property type="entry name" value="RADICAL_SAM"/>
    <property type="match status" value="1"/>
</dbReference>
<keyword evidence="9 12" id="KW-0501">Molybdenum cofactor biosynthesis</keyword>
<dbReference type="KEGG" id="cyz:C3B44_06865"/>
<dbReference type="GO" id="GO:0006777">
    <property type="term" value="P:Mo-molybdopterin cofactor biosynthetic process"/>
    <property type="evidence" value="ECO:0007669"/>
    <property type="project" value="UniProtKB-UniRule"/>
</dbReference>
<dbReference type="SUPFAM" id="SSF102114">
    <property type="entry name" value="Radical SAM enzymes"/>
    <property type="match status" value="1"/>
</dbReference>
<dbReference type="GO" id="GO:0061798">
    <property type="term" value="F:GTP 3',8'-cyclase activity"/>
    <property type="evidence" value="ECO:0007669"/>
    <property type="project" value="UniProtKB-UniRule"/>
</dbReference>
<comment type="similarity">
    <text evidence="12">Belongs to the radical SAM superfamily. MoaA family.</text>
</comment>
<dbReference type="EMBL" id="QEEZ01000002">
    <property type="protein sequence ID" value="PWC02616.1"/>
    <property type="molecule type" value="Genomic_DNA"/>
</dbReference>
<feature type="binding site" evidence="12">
    <location>
        <position position="62"/>
    </location>
    <ligand>
        <name>[4Fe-4S] cluster</name>
        <dbReference type="ChEBI" id="CHEBI:49883"/>
        <label>1</label>
        <note>4Fe-4S-S-AdoMet</note>
    </ligand>
</feature>
<sequence>MTMSNTTIPLTLSPVRPQITIPEDLLRPAADGSRTLADTYGRVARDLRVSLTDRCNLRCTYCMPAEGLDWLPKDKVLTDEEITRLITLGVEKLGIRQVRFTGGEPLMRRSLEKIIAHTKSLKTDEGQAPQTAITTNGLGLAKRAQKLADAGLDRVNISLDTIDKKAYAKLTRRDRLDDVIDAIETSLEVGLQPVKINAVIMPGFNDQDIVKLARFCLEKGTQLRFIEQMPLGPPSQWDRSEMVTAEDILDELRTQFELTPVDKPRGSSPAALWKADDGHGLRGEIGVIASVTHSFCGDCDRTRLTADGAIRNCLFASADQEFSVRDKLRDGSSDDEIATVWAAAMWAKLPGHAINDPGFLQPDRPMAAIGG</sequence>
<protein>
    <recommendedName>
        <fullName evidence="1 12">GTP 3',8-cyclase</fullName>
        <ecNumber evidence="1 12">4.1.99.22</ecNumber>
    </recommendedName>
    <alternativeName>
        <fullName evidence="12">Molybdenum cofactor biosynthesis protein A</fullName>
    </alternativeName>
</protein>
<evidence type="ECO:0000256" key="2">
    <source>
        <dbReference type="ARBA" id="ARBA00022485"/>
    </source>
</evidence>
<dbReference type="NCBIfam" id="TIGR02666">
    <property type="entry name" value="moaA"/>
    <property type="match status" value="1"/>
</dbReference>
<dbReference type="Proteomes" id="UP000244989">
    <property type="component" value="Unassembled WGS sequence"/>
</dbReference>
<dbReference type="GO" id="GO:0051539">
    <property type="term" value="F:4 iron, 4 sulfur cluster binding"/>
    <property type="evidence" value="ECO:0007669"/>
    <property type="project" value="UniProtKB-UniRule"/>
</dbReference>
<feature type="binding site" evidence="12">
    <location>
        <begin position="301"/>
        <end position="303"/>
    </location>
    <ligand>
        <name>GTP</name>
        <dbReference type="ChEBI" id="CHEBI:37565"/>
    </ligand>
</feature>
<accession>A0A2U1T9D3</accession>
<proteinExistence type="inferred from homology"/>
<feature type="binding site" evidence="12">
    <location>
        <position position="134"/>
    </location>
    <ligand>
        <name>GTP</name>
        <dbReference type="ChEBI" id="CHEBI:37565"/>
    </ligand>
</feature>
<evidence type="ECO:0000313" key="14">
    <source>
        <dbReference type="EMBL" id="PWC02616.1"/>
    </source>
</evidence>
<feature type="binding site" evidence="12">
    <location>
        <position position="103"/>
    </location>
    <ligand>
        <name>S-adenosyl-L-methionine</name>
        <dbReference type="ChEBI" id="CHEBI:59789"/>
    </ligand>
</feature>
<dbReference type="SFLD" id="SFLDS00029">
    <property type="entry name" value="Radical_SAM"/>
    <property type="match status" value="1"/>
</dbReference>
<evidence type="ECO:0000256" key="11">
    <source>
        <dbReference type="ARBA" id="ARBA00048697"/>
    </source>
</evidence>
<dbReference type="GO" id="GO:1904047">
    <property type="term" value="F:S-adenosyl-L-methionine binding"/>
    <property type="evidence" value="ECO:0007669"/>
    <property type="project" value="UniProtKB-UniRule"/>
</dbReference>
<dbReference type="SFLD" id="SFLDG01067">
    <property type="entry name" value="SPASM/twitch_domain_containing"/>
    <property type="match status" value="1"/>
</dbReference>
<evidence type="ECO:0000259" key="13">
    <source>
        <dbReference type="PROSITE" id="PS51918"/>
    </source>
</evidence>
<keyword evidence="2 12" id="KW-0004">4Fe-4S</keyword>
<keyword evidence="8 12" id="KW-0342">GTP-binding</keyword>
<dbReference type="AlphaFoldDB" id="A0A2U1T9D3"/>
<comment type="subunit">
    <text evidence="12">Monomer and homodimer.</text>
</comment>
<feature type="binding site" evidence="12">
    <location>
        <position position="229"/>
    </location>
    <ligand>
        <name>S-adenosyl-L-methionine</name>
        <dbReference type="ChEBI" id="CHEBI:59789"/>
    </ligand>
</feature>
<feature type="binding site" evidence="12">
    <location>
        <position position="48"/>
    </location>
    <ligand>
        <name>GTP</name>
        <dbReference type="ChEBI" id="CHEBI:37565"/>
    </ligand>
</feature>
<comment type="caution">
    <text evidence="14">The sequence shown here is derived from an EMBL/GenBank/DDBJ whole genome shotgun (WGS) entry which is preliminary data.</text>
</comment>
<comment type="catalytic activity">
    <reaction evidence="11 12">
        <text>GTP + AH2 + S-adenosyl-L-methionine = (8S)-3',8-cyclo-7,8-dihydroguanosine 5'-triphosphate + 5'-deoxyadenosine + L-methionine + A + H(+)</text>
        <dbReference type="Rhea" id="RHEA:49576"/>
        <dbReference type="ChEBI" id="CHEBI:13193"/>
        <dbReference type="ChEBI" id="CHEBI:15378"/>
        <dbReference type="ChEBI" id="CHEBI:17319"/>
        <dbReference type="ChEBI" id="CHEBI:17499"/>
        <dbReference type="ChEBI" id="CHEBI:37565"/>
        <dbReference type="ChEBI" id="CHEBI:57844"/>
        <dbReference type="ChEBI" id="CHEBI:59789"/>
        <dbReference type="ChEBI" id="CHEBI:131766"/>
        <dbReference type="EC" id="4.1.99.22"/>
    </reaction>
</comment>
<dbReference type="InterPro" id="IPR058240">
    <property type="entry name" value="rSAM_sf"/>
</dbReference>
<feature type="binding site" evidence="12">
    <location>
        <position position="313"/>
    </location>
    <ligand>
        <name>[4Fe-4S] cluster</name>
        <dbReference type="ChEBI" id="CHEBI:49883"/>
        <label>2</label>
        <note>4Fe-4S-substrate</note>
    </ligand>
</feature>
<evidence type="ECO:0000256" key="10">
    <source>
        <dbReference type="ARBA" id="ARBA00023239"/>
    </source>
</evidence>
<dbReference type="GO" id="GO:0005525">
    <property type="term" value="F:GTP binding"/>
    <property type="evidence" value="ECO:0007669"/>
    <property type="project" value="UniProtKB-UniRule"/>
</dbReference>
<keyword evidence="10 12" id="KW-0456">Lyase</keyword>
<dbReference type="InterPro" id="IPR010505">
    <property type="entry name" value="MoaA_twitch"/>
</dbReference>
<dbReference type="OrthoDB" id="9763993at2"/>
<dbReference type="HAMAP" id="MF_01225_B">
    <property type="entry name" value="MoaA_B"/>
    <property type="match status" value="1"/>
</dbReference>
<evidence type="ECO:0000256" key="5">
    <source>
        <dbReference type="ARBA" id="ARBA00022741"/>
    </source>
</evidence>
<evidence type="ECO:0000256" key="6">
    <source>
        <dbReference type="ARBA" id="ARBA00023004"/>
    </source>
</evidence>
<dbReference type="Pfam" id="PF06463">
    <property type="entry name" value="Mob_synth_C"/>
    <property type="match status" value="1"/>
</dbReference>
<comment type="pathway">
    <text evidence="12">Cofactor biosynthesis; molybdopterin biosynthesis.</text>
</comment>
<keyword evidence="5 12" id="KW-0547">Nucleotide-binding</keyword>
<dbReference type="InterPro" id="IPR013483">
    <property type="entry name" value="MoaA"/>
</dbReference>
<feature type="binding site" evidence="12">
    <location>
        <position position="99"/>
    </location>
    <ligand>
        <name>GTP</name>
        <dbReference type="ChEBI" id="CHEBI:37565"/>
    </ligand>
</feature>
<keyword evidence="3 12" id="KW-0949">S-adenosyl-L-methionine</keyword>
<evidence type="ECO:0000256" key="4">
    <source>
        <dbReference type="ARBA" id="ARBA00022723"/>
    </source>
</evidence>
<keyword evidence="15" id="KW-1185">Reference proteome</keyword>
<dbReference type="InterPro" id="IPR000385">
    <property type="entry name" value="MoaA_NifB_PqqE_Fe-S-bd_CS"/>
</dbReference>
<evidence type="ECO:0000256" key="3">
    <source>
        <dbReference type="ARBA" id="ARBA00022691"/>
    </source>
</evidence>
<dbReference type="SFLD" id="SFLDG01386">
    <property type="entry name" value="main_SPASM_domain-containing"/>
    <property type="match status" value="1"/>
</dbReference>
<evidence type="ECO:0000256" key="1">
    <source>
        <dbReference type="ARBA" id="ARBA00012167"/>
    </source>
</evidence>
<feature type="binding site" evidence="12">
    <location>
        <position position="299"/>
    </location>
    <ligand>
        <name>[4Fe-4S] cluster</name>
        <dbReference type="ChEBI" id="CHEBI:49883"/>
        <label>2</label>
        <note>4Fe-4S-substrate</note>
    </ligand>
</feature>
<dbReference type="EC" id="4.1.99.22" evidence="1 12"/>
<dbReference type="UniPathway" id="UPA00344"/>
<evidence type="ECO:0000313" key="15">
    <source>
        <dbReference type="Proteomes" id="UP000244989"/>
    </source>
</evidence>
<feature type="binding site" evidence="12">
    <location>
        <position position="158"/>
    </location>
    <ligand>
        <name>S-adenosyl-L-methionine</name>
        <dbReference type="ChEBI" id="CHEBI:59789"/>
    </ligand>
</feature>
<evidence type="ECO:0000256" key="7">
    <source>
        <dbReference type="ARBA" id="ARBA00023014"/>
    </source>
</evidence>
<dbReference type="Pfam" id="PF04055">
    <property type="entry name" value="Radical_SAM"/>
    <property type="match status" value="1"/>
</dbReference>
<dbReference type="InterPro" id="IPR007197">
    <property type="entry name" value="rSAM"/>
</dbReference>
<dbReference type="PANTHER" id="PTHR22960:SF0">
    <property type="entry name" value="MOLYBDENUM COFACTOR BIOSYNTHESIS PROTEIN 1"/>
    <property type="match status" value="1"/>
</dbReference>